<dbReference type="PROSITE" id="PS51704">
    <property type="entry name" value="GP_PDE"/>
    <property type="match status" value="1"/>
</dbReference>
<dbReference type="PANTHER" id="PTHR46211">
    <property type="entry name" value="GLYCEROPHOSPHORYL DIESTER PHOSPHODIESTERASE"/>
    <property type="match status" value="1"/>
</dbReference>
<dbReference type="InterPro" id="IPR030395">
    <property type="entry name" value="GP_PDE_dom"/>
</dbReference>
<evidence type="ECO:0000259" key="1">
    <source>
        <dbReference type="PROSITE" id="PS51704"/>
    </source>
</evidence>
<proteinExistence type="predicted"/>
<dbReference type="Pfam" id="PF03009">
    <property type="entry name" value="GDPD"/>
    <property type="match status" value="1"/>
</dbReference>
<organism evidence="2 3">
    <name type="scientific">Paenibacillus kyungheensis</name>
    <dbReference type="NCBI Taxonomy" id="1452732"/>
    <lineage>
        <taxon>Bacteria</taxon>
        <taxon>Bacillati</taxon>
        <taxon>Bacillota</taxon>
        <taxon>Bacilli</taxon>
        <taxon>Bacillales</taxon>
        <taxon>Paenibacillaceae</taxon>
        <taxon>Paenibacillus</taxon>
    </lineage>
</organism>
<name>A0AAX3M5F5_9BACL</name>
<dbReference type="KEGG" id="pka:PQ456_08170"/>
<dbReference type="Gene3D" id="3.20.20.190">
    <property type="entry name" value="Phosphatidylinositol (PI) phosphodiesterase"/>
    <property type="match status" value="1"/>
</dbReference>
<dbReference type="PANTHER" id="PTHR46211:SF1">
    <property type="entry name" value="GLYCEROPHOSPHODIESTER PHOSPHODIESTERASE, CYTOPLASMIC"/>
    <property type="match status" value="1"/>
</dbReference>
<protein>
    <submittedName>
        <fullName evidence="2">Glycerophosphodiester phosphodiesterase</fullName>
    </submittedName>
</protein>
<dbReference type="GO" id="GO:0008081">
    <property type="term" value="F:phosphoric diester hydrolase activity"/>
    <property type="evidence" value="ECO:0007669"/>
    <property type="project" value="InterPro"/>
</dbReference>
<dbReference type="SUPFAM" id="SSF51695">
    <property type="entry name" value="PLC-like phosphodiesterases"/>
    <property type="match status" value="1"/>
</dbReference>
<reference evidence="2 3" key="1">
    <citation type="submission" date="2023-02" db="EMBL/GenBank/DDBJ databases">
        <title>Genome sequence of Paenibacillus kyungheensis KACC 18744.</title>
        <authorList>
            <person name="Kim S."/>
            <person name="Heo J."/>
            <person name="Kwon S.-W."/>
        </authorList>
    </citation>
    <scope>NUCLEOTIDE SEQUENCE [LARGE SCALE GENOMIC DNA]</scope>
    <source>
        <strain evidence="2 3">KACC 18744</strain>
    </source>
</reference>
<feature type="domain" description="GP-PDE" evidence="1">
    <location>
        <begin position="4"/>
        <end position="240"/>
    </location>
</feature>
<dbReference type="RefSeq" id="WP_273615676.1">
    <property type="nucleotide sequence ID" value="NZ_CP117416.1"/>
</dbReference>
<evidence type="ECO:0000313" key="3">
    <source>
        <dbReference type="Proteomes" id="UP001220509"/>
    </source>
</evidence>
<dbReference type="AlphaFoldDB" id="A0AAX3M5F5"/>
<sequence length="246" mass="27547">MKSIINYAHRGASGYCPENTMAAFEKSLELGATGIETDVQMTKDGQLVLIHDENLKRTTGYDGQIKDVTYDEIKTLDAGSWYGEQFANEHVPLLSELLNWIAPTEMTLNIEIKNNIEPYIGIEQKLVDAIHEYGLADRVVISSFDHYTLETCKQLAPDIQTGILYVENLVRPWNYANSIGATALHSHYATVIAEAVQQAQQAGVIYNVWTVNDPAMMRKLIEMEVGGIITDYPDILAQLLRDKIIV</sequence>
<accession>A0AAX3M5F5</accession>
<gene>
    <name evidence="2" type="ORF">PQ456_08170</name>
</gene>
<dbReference type="GO" id="GO:0006629">
    <property type="term" value="P:lipid metabolic process"/>
    <property type="evidence" value="ECO:0007669"/>
    <property type="project" value="InterPro"/>
</dbReference>
<dbReference type="Proteomes" id="UP001220509">
    <property type="component" value="Chromosome"/>
</dbReference>
<dbReference type="CDD" id="cd08563">
    <property type="entry name" value="GDPD_TtGDE_like"/>
    <property type="match status" value="1"/>
</dbReference>
<evidence type="ECO:0000313" key="2">
    <source>
        <dbReference type="EMBL" id="WCT57469.1"/>
    </source>
</evidence>
<keyword evidence="3" id="KW-1185">Reference proteome</keyword>
<dbReference type="EMBL" id="CP117416">
    <property type="protein sequence ID" value="WCT57469.1"/>
    <property type="molecule type" value="Genomic_DNA"/>
</dbReference>
<dbReference type="InterPro" id="IPR017946">
    <property type="entry name" value="PLC-like_Pdiesterase_TIM-brl"/>
</dbReference>